<dbReference type="RefSeq" id="XP_018040946.1">
    <property type="nucleotide sequence ID" value="XM_018180756.1"/>
</dbReference>
<dbReference type="OrthoDB" id="190201at2759"/>
<protein>
    <recommendedName>
        <fullName evidence="4">Alpha/beta-hydrolase</fullName>
    </recommendedName>
</protein>
<name>A0A177CTR4_9PLEO</name>
<evidence type="ECO:0000256" key="1">
    <source>
        <dbReference type="SAM" id="SignalP"/>
    </source>
</evidence>
<dbReference type="EMBL" id="KV441549">
    <property type="protein sequence ID" value="OAG10581.1"/>
    <property type="molecule type" value="Genomic_DNA"/>
</dbReference>
<feature type="signal peptide" evidence="1">
    <location>
        <begin position="1"/>
        <end position="18"/>
    </location>
</feature>
<organism evidence="2 3">
    <name type="scientific">Paraphaeosphaeria sporulosa</name>
    <dbReference type="NCBI Taxonomy" id="1460663"/>
    <lineage>
        <taxon>Eukaryota</taxon>
        <taxon>Fungi</taxon>
        <taxon>Dikarya</taxon>
        <taxon>Ascomycota</taxon>
        <taxon>Pezizomycotina</taxon>
        <taxon>Dothideomycetes</taxon>
        <taxon>Pleosporomycetidae</taxon>
        <taxon>Pleosporales</taxon>
        <taxon>Massarineae</taxon>
        <taxon>Didymosphaeriaceae</taxon>
        <taxon>Paraphaeosphaeria</taxon>
    </lineage>
</organism>
<evidence type="ECO:0000313" key="2">
    <source>
        <dbReference type="EMBL" id="OAG10581.1"/>
    </source>
</evidence>
<reference evidence="2 3" key="1">
    <citation type="submission" date="2016-05" db="EMBL/GenBank/DDBJ databases">
        <title>Comparative analysis of secretome profiles of manganese(II)-oxidizing ascomycete fungi.</title>
        <authorList>
            <consortium name="DOE Joint Genome Institute"/>
            <person name="Zeiner C.A."/>
            <person name="Purvine S.O."/>
            <person name="Zink E.M."/>
            <person name="Wu S."/>
            <person name="Pasa-Tolic L."/>
            <person name="Chaput D.L."/>
            <person name="Haridas S."/>
            <person name="Grigoriev I.V."/>
            <person name="Santelli C.M."/>
            <person name="Hansel C.M."/>
        </authorList>
    </citation>
    <scope>NUCLEOTIDE SEQUENCE [LARGE SCALE GENOMIC DNA]</scope>
    <source>
        <strain evidence="2 3">AP3s5-JAC2a</strain>
    </source>
</reference>
<evidence type="ECO:0000313" key="3">
    <source>
        <dbReference type="Proteomes" id="UP000077069"/>
    </source>
</evidence>
<sequence>MAAFASLGALRLAGFATANTYSNFSIPIEISSRQGVFPNQGRNYFAKILEGYATVQGQYEISAKYCQPDDGNASTIQIFYWDLAYNNYNYSYVKVANAAGYSTLAIYRLVIGNSSHGEPINKIQAQLKVEALNAVTTLLRAGKIPEIKKRYGKIIHVGHSFGSIQSYWLSALYRNNTDGLTVPAWNLHSARLNQPLFFADAPNSKLRAVFSGWFKNSSLIQAHQTLLKVSHCDLTANQLVFLRYGAYDIGLGVITEQTEQPVTIGKLLTTGGAPAEDSFGGPVIIFTGEFDEAFCGLDCYATGGSNTGHRINVHYNSTAGNEYVQRWLAANGPGA</sequence>
<dbReference type="Gene3D" id="3.40.50.1820">
    <property type="entry name" value="alpha/beta hydrolase"/>
    <property type="match status" value="1"/>
</dbReference>
<dbReference type="InterPro" id="IPR029058">
    <property type="entry name" value="AB_hydrolase_fold"/>
</dbReference>
<dbReference type="SUPFAM" id="SSF53474">
    <property type="entry name" value="alpha/beta-Hydrolases"/>
    <property type="match status" value="1"/>
</dbReference>
<gene>
    <name evidence="2" type="ORF">CC84DRAFT_1184571</name>
</gene>
<keyword evidence="1" id="KW-0732">Signal</keyword>
<dbReference type="InParanoid" id="A0A177CTR4"/>
<dbReference type="Proteomes" id="UP000077069">
    <property type="component" value="Unassembled WGS sequence"/>
</dbReference>
<accession>A0A177CTR4</accession>
<evidence type="ECO:0008006" key="4">
    <source>
        <dbReference type="Google" id="ProtNLM"/>
    </source>
</evidence>
<proteinExistence type="predicted"/>
<dbReference type="AlphaFoldDB" id="A0A177CTR4"/>
<keyword evidence="3" id="KW-1185">Reference proteome</keyword>
<feature type="chain" id="PRO_5008058576" description="Alpha/beta-hydrolase" evidence="1">
    <location>
        <begin position="19"/>
        <end position="335"/>
    </location>
</feature>
<dbReference type="GeneID" id="28764242"/>